<evidence type="ECO:0000313" key="1">
    <source>
        <dbReference type="EMBL" id="SON52543.1"/>
    </source>
</evidence>
<accession>A0A2N8ZKV7</accession>
<proteinExistence type="predicted"/>
<reference evidence="1 2" key="1">
    <citation type="submission" date="2017-10" db="EMBL/GenBank/DDBJ databases">
        <authorList>
            <person name="Banno H."/>
            <person name="Chua N.-H."/>
        </authorList>
    </citation>
    <scope>NUCLEOTIDE SEQUENCE [LARGE SCALE GENOMIC DNA]</scope>
    <source>
        <strain evidence="1">Vibrio tapetis CECT4600</strain>
    </source>
</reference>
<protein>
    <submittedName>
        <fullName evidence="1">Uncharacterized protein</fullName>
    </submittedName>
</protein>
<name>A0A2N8ZKV7_9VIBR</name>
<evidence type="ECO:0000313" key="2">
    <source>
        <dbReference type="Proteomes" id="UP000235828"/>
    </source>
</evidence>
<dbReference type="KEGG" id="vta:B0932"/>
<organism evidence="1 2">
    <name type="scientific">Vibrio tapetis subsp. tapetis</name>
    <dbReference type="NCBI Taxonomy" id="1671868"/>
    <lineage>
        <taxon>Bacteria</taxon>
        <taxon>Pseudomonadati</taxon>
        <taxon>Pseudomonadota</taxon>
        <taxon>Gammaproteobacteria</taxon>
        <taxon>Vibrionales</taxon>
        <taxon>Vibrionaceae</taxon>
        <taxon>Vibrio</taxon>
    </lineage>
</organism>
<sequence length="76" mass="8709">MCSSVAWQAHGELNSYSRDSNQKAREAQLSKKWSKKGNILGTYLENERIKRTYTPFFDLDNHRCSSGFITLGVCPH</sequence>
<keyword evidence="2" id="KW-1185">Reference proteome</keyword>
<gene>
    <name evidence="1" type="ORF">VTAP4600_B0932</name>
</gene>
<dbReference type="AlphaFoldDB" id="A0A2N8ZKV7"/>
<dbReference type="Proteomes" id="UP000235828">
    <property type="component" value="Chromosome B"/>
</dbReference>
<dbReference type="EMBL" id="LT960612">
    <property type="protein sequence ID" value="SON52543.1"/>
    <property type="molecule type" value="Genomic_DNA"/>
</dbReference>
<dbReference type="RefSeq" id="WP_102524768.1">
    <property type="nucleotide sequence ID" value="NZ_LT960612.1"/>
</dbReference>